<reference evidence="2 3" key="1">
    <citation type="submission" date="2025-04" db="UniProtKB">
        <authorList>
            <consortium name="RefSeq"/>
        </authorList>
    </citation>
    <scope>IDENTIFICATION</scope>
    <source>
        <tissue evidence="2 3">Whole insect</tissue>
    </source>
</reference>
<gene>
    <name evidence="2 3 4 5" type="primary">LOC114324212</name>
</gene>
<evidence type="ECO:0000313" key="5">
    <source>
        <dbReference type="RefSeq" id="XP_028127782.1"/>
    </source>
</evidence>
<evidence type="ECO:0000313" key="3">
    <source>
        <dbReference type="RefSeq" id="XP_028127780.1"/>
    </source>
</evidence>
<proteinExistence type="predicted"/>
<organism evidence="3">
    <name type="scientific">Diabrotica virgifera virgifera</name>
    <name type="common">western corn rootworm</name>
    <dbReference type="NCBI Taxonomy" id="50390"/>
    <lineage>
        <taxon>Eukaryota</taxon>
        <taxon>Metazoa</taxon>
        <taxon>Ecdysozoa</taxon>
        <taxon>Arthropoda</taxon>
        <taxon>Hexapoda</taxon>
        <taxon>Insecta</taxon>
        <taxon>Pterygota</taxon>
        <taxon>Neoptera</taxon>
        <taxon>Endopterygota</taxon>
        <taxon>Coleoptera</taxon>
        <taxon>Polyphaga</taxon>
        <taxon>Cucujiformia</taxon>
        <taxon>Chrysomeloidea</taxon>
        <taxon>Chrysomelidae</taxon>
        <taxon>Galerucinae</taxon>
        <taxon>Diabroticina</taxon>
        <taxon>Diabroticites</taxon>
        <taxon>Diabrotica</taxon>
    </lineage>
</organism>
<evidence type="ECO:0000313" key="2">
    <source>
        <dbReference type="RefSeq" id="XP_028127779.1"/>
    </source>
</evidence>
<dbReference type="RefSeq" id="XP_028127779.1">
    <property type="nucleotide sequence ID" value="XM_028271978.1"/>
</dbReference>
<sequence length="189" mass="22090">MNVKKESPTNSRTAKIMSLVKHLIFLPKYETTKGLSSENRNTAITLLKNSEGNLDDEHNSTNLEKEKNMKGILKVLENKLKDKKENYNEVEYIEKQKKKNSEEIRTAHLKVLTWLKDNKEDCNEMDHQQVEKENTRSLQKIKKIIKIDRIGIEEKENKTYLVNENNTEKNICNLANKENNETSKSNDLD</sequence>
<keyword evidence="1" id="KW-0175">Coiled coil</keyword>
<dbReference type="RefSeq" id="XP_028127780.1">
    <property type="nucleotide sequence ID" value="XM_028271979.1"/>
</dbReference>
<dbReference type="RefSeq" id="XP_028127781.1">
    <property type="nucleotide sequence ID" value="XM_028271980.1"/>
</dbReference>
<evidence type="ECO:0000313" key="4">
    <source>
        <dbReference type="RefSeq" id="XP_028127781.1"/>
    </source>
</evidence>
<accession>A0A6P7F2P0</accession>
<dbReference type="RefSeq" id="XP_028127782.1">
    <property type="nucleotide sequence ID" value="XM_028271981.1"/>
</dbReference>
<protein>
    <submittedName>
        <fullName evidence="2 3">Uncharacterized protein LOC114324212</fullName>
    </submittedName>
</protein>
<feature type="coiled-coil region" evidence="1">
    <location>
        <begin position="66"/>
        <end position="93"/>
    </location>
</feature>
<evidence type="ECO:0000256" key="1">
    <source>
        <dbReference type="SAM" id="Coils"/>
    </source>
</evidence>
<dbReference type="AlphaFoldDB" id="A0A6P7F2P0"/>
<name>A0A6P7F2P0_DIAVI</name>